<dbReference type="InterPro" id="IPR020806">
    <property type="entry name" value="PKS_PP-bd"/>
</dbReference>
<dbReference type="Pfam" id="PF21089">
    <property type="entry name" value="PKS_DH_N"/>
    <property type="match status" value="1"/>
</dbReference>
<dbReference type="InterPro" id="IPR057326">
    <property type="entry name" value="KR_dom"/>
</dbReference>
<dbReference type="InterPro" id="IPR010071">
    <property type="entry name" value="AA_adenyl_dom"/>
</dbReference>
<dbReference type="InterPro" id="IPR001031">
    <property type="entry name" value="Thioesterase"/>
</dbReference>
<dbReference type="NCBIfam" id="TIGR01733">
    <property type="entry name" value="AA-adenyl-dom"/>
    <property type="match status" value="1"/>
</dbReference>
<dbReference type="InterPro" id="IPR050091">
    <property type="entry name" value="PKS_NRPS_Biosynth_Enz"/>
</dbReference>
<dbReference type="SMART" id="SM00823">
    <property type="entry name" value="PKS_PP"/>
    <property type="match status" value="2"/>
</dbReference>
<dbReference type="InterPro" id="IPR020807">
    <property type="entry name" value="PKS_DH"/>
</dbReference>
<dbReference type="InterPro" id="IPR020845">
    <property type="entry name" value="AMP-binding_CS"/>
</dbReference>
<dbReference type="Pfam" id="PF02801">
    <property type="entry name" value="Ketoacyl-synt_C"/>
    <property type="match status" value="1"/>
</dbReference>
<dbReference type="FunFam" id="3.40.47.10:FF:000019">
    <property type="entry name" value="Polyketide synthase type I"/>
    <property type="match status" value="1"/>
</dbReference>
<dbReference type="GO" id="GO:0031177">
    <property type="term" value="F:phosphopantetheine binding"/>
    <property type="evidence" value="ECO:0007669"/>
    <property type="project" value="InterPro"/>
</dbReference>
<organism evidence="14">
    <name type="scientific">Streptomyces sp. CMC78</name>
    <dbReference type="NCBI Taxonomy" id="3231512"/>
    <lineage>
        <taxon>Bacteria</taxon>
        <taxon>Bacillati</taxon>
        <taxon>Actinomycetota</taxon>
        <taxon>Actinomycetes</taxon>
        <taxon>Kitasatosporales</taxon>
        <taxon>Streptomycetaceae</taxon>
        <taxon>Streptomyces</taxon>
    </lineage>
</organism>
<dbReference type="InterPro" id="IPR009081">
    <property type="entry name" value="PP-bd_ACP"/>
</dbReference>
<evidence type="ECO:0000256" key="3">
    <source>
        <dbReference type="ARBA" id="ARBA00022450"/>
    </source>
</evidence>
<dbReference type="InterPro" id="IPR045851">
    <property type="entry name" value="AMP-bd_C_sf"/>
</dbReference>
<dbReference type="InterPro" id="IPR032821">
    <property type="entry name" value="PKS_assoc"/>
</dbReference>
<dbReference type="InterPro" id="IPR042099">
    <property type="entry name" value="ANL_N_sf"/>
</dbReference>
<feature type="domain" description="Carrier" evidence="11">
    <location>
        <begin position="1723"/>
        <end position="1805"/>
    </location>
</feature>
<evidence type="ECO:0000259" key="12">
    <source>
        <dbReference type="PROSITE" id="PS52004"/>
    </source>
</evidence>
<dbReference type="Gene3D" id="3.30.300.30">
    <property type="match status" value="1"/>
</dbReference>
<protein>
    <recommendedName>
        <fullName evidence="15">Polyketide synthase</fullName>
    </recommendedName>
</protein>
<keyword evidence="5" id="KW-0808">Transferase</keyword>
<keyword evidence="6" id="KW-0677">Repeat</keyword>
<dbReference type="RefSeq" id="WP_408053284.1">
    <property type="nucleotide sequence ID" value="NZ_AP035884.1"/>
</dbReference>
<dbReference type="CDD" id="cd19531">
    <property type="entry name" value="LCL_NRPS-like"/>
    <property type="match status" value="1"/>
</dbReference>
<dbReference type="InterPro" id="IPR049900">
    <property type="entry name" value="PKS_mFAS_DH"/>
</dbReference>
<dbReference type="InterPro" id="IPR001242">
    <property type="entry name" value="Condensation_dom"/>
</dbReference>
<dbReference type="PROSITE" id="PS52004">
    <property type="entry name" value="KS3_2"/>
    <property type="match status" value="1"/>
</dbReference>
<sequence>MADANNRALRNKVAIIGMGCRLPGGASDHRTYWRNLMAGKDCITPTPPDRYDVRTLGSRFRDKPGRLVGGRGGYIDGFDEFDPAFFGISPREADHMDPQQRKLLEVAWEALEDGGQRPADLAGGNVAVYVGAFTLDYKILQFADLGFTSLAAHTATGTMMTMVSNRISYCFDFRGPSLSIDTACSSSLVAVHLACQALNNGESDLALAGGTLLHMAPQYTVAETKGGFLSPEGRSRTFDAAADGYVRAEGVGLVALKRLDDAVRDGDRIHAVIVGSGVNQDGHTNGITVPNADAQVDLIRRVCAEAGITPGDLQYMEAHGTSTPVGDPIEANALARALAIGRAPGARAYVGSVKTNIGHTESAAGIAGLIKTVLSIQHRTVPPHINLENLNPAIDPATLPYEIPTRPTAWPAHEGPARAGVNSFGFGGTNAHVVLEEAPPPPPKTGAAPPAGRPWSILPLSARNPDALVELAAGIRGELAGDNGPAVALDDLGHTLAHRRQHLPERLSVVYSTRASLDEALDAHGRGEPHPRVVHGRARESADRRLVWVFTGMGPQWWGMGRQLLAEEPVFREAVEACDRALREFADWSLIEEMTADESVSRMSETWLAQPANFAVQVALAALWRSHGVRPDAVVGHSTGEIAAFHAAGVYSLRDAARIVVHRSRLQQTLAGTGAMLAVSLSEDEAERRVRPYRDRVSVAAVNSPTAITLAGDEAALTLLAEELRAEQQFAKFLTVEVPYHSVGMERIKDELLAELAPLEPRPARVPLYLTGVEGTARGGELDAAYWWKNVRDRVRFRSAVDRIAADGHQLFLEIGPHPVLGHAIRECLEAGGTTGLTLPSIRRRENEGERFAASLGSLHTLGVTVDWDVLQPTGRPVTLPRHPFRRDRHWTEPRPVAQVRLGHRDHPLLGRRTDRTEPTWQARLDTEDLPYLADHRIQDTVVFPAAGYLEMAAQAVLRLTGGTTAVLADIDLRKALFLPDGEDRTVEVSLSLENAAFTIASPTGDDGERAVHASGIVRTGQRRRTAPPLDAPAIRARSLRHLEGPDCYTALAALGYHYGPAFQAVEEVWIGTGEVLARIRPPEAIGDDAAGHHLHPVLLDACFQTLLTPLIPPTPEGPAPGTGIRLPLSVDEVALEPIGDQPFWAHATLLPGDADTTLGNIALYADDGTPLGRVHGFRAADVEKAATAVARTTIDSWLAEPAWTEAPPLPAEDTARDHDWLVLADNGGVADAFAALAAARGERCRLVRRGAAYTASGDGVTFTVDPASDADLRRLLADLDRAGEPFRGAVLHLWNLDAPALADCDRAALRDHTGAGAYGLIALARLLLARGGGGRLHIVTRGAQPALPGEGPEPLGAPAWGIGRVLRHQELIDHPGKLIDLDPRRRPGPDGDRAEAEALLAEVLSGDEEEIALRDGGRRTSRLRPAEHLTRPLPLRLRADGSYLVTGAFGALGRLLCHTLVRRGARRIVLVGRTPVPAREKWAGTDPATAEGRAVALLRELEALGAQPVLATLDITDEDALTGWLDAHRQSGAPPVRGVFHLAGQVRDTLVADLDRAAFDAVHDPKTVGAHLLHRHLRDEPLEHFVLFASIASLLTTAGQTNYAAGNAFLDALAHHRRAQGLPALSLDWGPWATGMIEELGLVEHYLHSRGMSSLSPDTGMAVLERVIGQDHAQLVVATVVDWPAFLAWYPTPPPLVADLAAAAAPPGDAASGNGFLDTFRAADEETRRAMVAERFAALSATVLRTGTDRIDPATGLGELGLDSLLAMELRARIHAELGVALPVVALLSGTPAGELAAQLHDGLSALAAADTPDGAAGAVELHRDERQYPLTQNQKALWFLKHLNPDGYAYNIGGAVEVNVALEPDLMFDAVRRLIARHPALRTNFLLVDGQAVQRVSEDAATDLALFDVQGEDWDSIHATIVQEYRKPYDLAHDPLVRFRLFKRGPDRWIIMKAVHHIVSDAISTFTFIEELLAVYEALRRNQEPQLPPVEARYLDFLNQQNAFLAGPEAAGMLDHWRAHLPAEVPLLDLPVDKPRPAVQTHNGASEFFVLDDALSARVHALARAHGVTPFMVLLSAYYLLLHRYSGQDHIVVGSPVTGRTRQDFASVYGYFVNPLPLHADLSDDPTVAELLQQVRRTVLGGLDNQEYPFVLLVEELGLQHDPSRSAVFQAMFILLTHKVATEQYGYRLEYIELPEEEGQFDITLSAYEDEAEGRFHCVFKYNTDLFLPETMRRMAAHYTRLLDRMTHAPGEQPASRLEMLSDQERARLIGQWSRPALPATGSREEPFAAVQTLIARTAAEHPAAVAVTTPSPHGGAHRLTYAELERRAADSAARLRTLGIGEGSVVVLCLDKSPELIVALLAVLKAGAAYLPLRPDQPADRLAHLVTATGAALVLVADDAGPEQTGALAVPTLTLGALARTAPHPDGPSDEAGPESPAYIITTSGSTGRPKAVRVSHRNLASAHAAWRQEYRLETDVRVHLQMAEPSFDVFTGDLVRALCSGGTLVLADRDLLFDTTRLYRTMRQERVDCAEFVPAVVRGLMDHCAREGLRLDFLKLLVVGSDAWSVGEYRRLAELCGPGTRLVNSYGLTEATIDSASFEGPVDDLEPGAMVPIGRPLPNSTLHVLDAHGEPVPPGVPGELWIGGDGVALGYAGDPEQTEARFVTRTLSRSADGDARPERLYRTGDIARWDAHGRVHLLGRTDGQVKLRGHRIEIGEIEAHLAQWPPLARAVVTVRADTGGEAALCAYCVPAPGATLDGRALRRHLARSLPSYMIPSHFVELPALPLTANGKVDTAALPAPRAETGDRPYEEPVTLYEISVARHWKTLLGREQVGLEDDFFELGGSSIKLIELLHQLRTEFGVGVPVSRLYQVTTLHGMAATVEDVLHGTSADELPSLTFNAGQHPALFCFPPAGGHGLVYRGLAAHLPDHTLIGFNYLPGDDKVARYADLIEAARPDGPYRLLGYSLGGNLAFETAKELERRGRSVAHVVILDSRRILTAYEPDASGIAVFEAELADHLRKHTGSEAVTRETLAHAAEYLAFCGRTPNTGTVAATVSVITDEEKAALYAAGEHGTWHGSSTGATAVLRGSGVHADMLDAKHLPRNAELVRSVLTGDPAHGG</sequence>
<dbReference type="SMART" id="SM00824">
    <property type="entry name" value="PKS_TE"/>
    <property type="match status" value="1"/>
</dbReference>
<keyword evidence="7" id="KW-0045">Antibiotic biosynthesis</keyword>
<dbReference type="PROSITE" id="PS00012">
    <property type="entry name" value="PHOSPHOPANTETHEINE"/>
    <property type="match status" value="2"/>
</dbReference>
<feature type="active site" description="Proton acceptor; for dehydratase activity" evidence="10">
    <location>
        <position position="936"/>
    </location>
</feature>
<dbReference type="InterPro" id="IPR049551">
    <property type="entry name" value="PKS_DH_C"/>
</dbReference>
<dbReference type="Gene3D" id="3.10.129.110">
    <property type="entry name" value="Polyketide synthase dehydratase"/>
    <property type="match status" value="1"/>
</dbReference>
<evidence type="ECO:0000259" key="11">
    <source>
        <dbReference type="PROSITE" id="PS50075"/>
    </source>
</evidence>
<evidence type="ECO:0000256" key="8">
    <source>
        <dbReference type="ARBA" id="ARBA00023315"/>
    </source>
</evidence>
<comment type="similarity">
    <text evidence="9">In the C-terminal section; belongs to the NRP synthetase family.</text>
</comment>
<dbReference type="Gene3D" id="3.30.559.30">
    <property type="entry name" value="Nonribosomal peptide synthetase, condensation domain"/>
    <property type="match status" value="1"/>
</dbReference>
<evidence type="ECO:0000313" key="14">
    <source>
        <dbReference type="EMBL" id="BFP50748.1"/>
    </source>
</evidence>
<dbReference type="Gene3D" id="3.30.559.10">
    <property type="entry name" value="Chloramphenicol acetyltransferase-like domain"/>
    <property type="match status" value="1"/>
</dbReference>
<dbReference type="FunFam" id="3.40.366.10:FF:000002">
    <property type="entry name" value="Probable polyketide synthase 2"/>
    <property type="match status" value="1"/>
</dbReference>
<dbReference type="Gene3D" id="1.10.287.490">
    <property type="entry name" value="Helix hairpin bin"/>
    <property type="match status" value="1"/>
</dbReference>
<evidence type="ECO:0000256" key="4">
    <source>
        <dbReference type="ARBA" id="ARBA00022553"/>
    </source>
</evidence>
<evidence type="ECO:0000256" key="2">
    <source>
        <dbReference type="ARBA" id="ARBA00004792"/>
    </source>
</evidence>
<dbReference type="SMART" id="SM00822">
    <property type="entry name" value="PKS_KR"/>
    <property type="match status" value="1"/>
</dbReference>
<dbReference type="PANTHER" id="PTHR43775:SF37">
    <property type="entry name" value="SI:DKEY-61P9.11"/>
    <property type="match status" value="1"/>
</dbReference>
<dbReference type="SUPFAM" id="SSF56801">
    <property type="entry name" value="Acetyl-CoA synthetase-like"/>
    <property type="match status" value="1"/>
</dbReference>
<dbReference type="SUPFAM" id="SSF53474">
    <property type="entry name" value="alpha/beta-Hydrolases"/>
    <property type="match status" value="1"/>
</dbReference>
<dbReference type="GO" id="GO:0033068">
    <property type="term" value="P:macrolide biosynthetic process"/>
    <property type="evidence" value="ECO:0007669"/>
    <property type="project" value="UniProtKB-ARBA"/>
</dbReference>
<gene>
    <name evidence="14" type="ORF">SCMC78_05550</name>
</gene>
<dbReference type="SUPFAM" id="SSF52777">
    <property type="entry name" value="CoA-dependent acyltransferases"/>
    <property type="match status" value="2"/>
</dbReference>
<comment type="cofactor">
    <cofactor evidence="1">
        <name>pantetheine 4'-phosphate</name>
        <dbReference type="ChEBI" id="CHEBI:47942"/>
    </cofactor>
</comment>
<dbReference type="Pfam" id="PF16197">
    <property type="entry name" value="KAsynt_C_assoc"/>
    <property type="match status" value="1"/>
</dbReference>
<dbReference type="Pfam" id="PF14765">
    <property type="entry name" value="PS-DH"/>
    <property type="match status" value="1"/>
</dbReference>
<dbReference type="InterPro" id="IPR014031">
    <property type="entry name" value="Ketoacyl_synth_C"/>
</dbReference>
<dbReference type="CDD" id="cd00833">
    <property type="entry name" value="PKS"/>
    <property type="match status" value="1"/>
</dbReference>
<evidence type="ECO:0000256" key="7">
    <source>
        <dbReference type="ARBA" id="ARBA00023194"/>
    </source>
</evidence>
<dbReference type="SMART" id="SM00825">
    <property type="entry name" value="PKS_KS"/>
    <property type="match status" value="1"/>
</dbReference>
<dbReference type="InterPro" id="IPR049552">
    <property type="entry name" value="PKS_DH_N"/>
</dbReference>
<evidence type="ECO:0000259" key="13">
    <source>
        <dbReference type="PROSITE" id="PS52019"/>
    </source>
</evidence>
<dbReference type="InterPro" id="IPR000873">
    <property type="entry name" value="AMP-dep_synth/lig_dom"/>
</dbReference>
<feature type="domain" description="Ketosynthase family 3 (KS3)" evidence="12">
    <location>
        <begin position="10"/>
        <end position="437"/>
    </location>
</feature>
<dbReference type="Gene3D" id="3.40.366.10">
    <property type="entry name" value="Malonyl-Coenzyme A Acyl Carrier Protein, domain 2"/>
    <property type="match status" value="1"/>
</dbReference>
<dbReference type="InterPro" id="IPR006162">
    <property type="entry name" value="Ppantetheine_attach_site"/>
</dbReference>
<dbReference type="Pfam" id="PF00109">
    <property type="entry name" value="ketoacyl-synt"/>
    <property type="match status" value="1"/>
</dbReference>
<evidence type="ECO:0000256" key="6">
    <source>
        <dbReference type="ARBA" id="ARBA00022737"/>
    </source>
</evidence>
<dbReference type="GO" id="GO:0006633">
    <property type="term" value="P:fatty acid biosynthetic process"/>
    <property type="evidence" value="ECO:0007669"/>
    <property type="project" value="InterPro"/>
</dbReference>
<dbReference type="PANTHER" id="PTHR43775">
    <property type="entry name" value="FATTY ACID SYNTHASE"/>
    <property type="match status" value="1"/>
</dbReference>
<dbReference type="PROSITE" id="PS00455">
    <property type="entry name" value="AMP_BINDING"/>
    <property type="match status" value="1"/>
</dbReference>
<dbReference type="PROSITE" id="PS00606">
    <property type="entry name" value="KS3_1"/>
    <property type="match status" value="1"/>
</dbReference>
<dbReference type="InterPro" id="IPR023213">
    <property type="entry name" value="CAT-like_dom_sf"/>
</dbReference>
<dbReference type="Gene3D" id="3.40.50.720">
    <property type="entry name" value="NAD(P)-binding Rossmann-like Domain"/>
    <property type="match status" value="1"/>
</dbReference>
<evidence type="ECO:0000256" key="5">
    <source>
        <dbReference type="ARBA" id="ARBA00022679"/>
    </source>
</evidence>
<feature type="region of interest" description="N-terminal hotdog fold" evidence="10">
    <location>
        <begin position="907"/>
        <end position="1025"/>
    </location>
</feature>
<evidence type="ECO:0008006" key="15">
    <source>
        <dbReference type="Google" id="ProtNLM"/>
    </source>
</evidence>
<feature type="domain" description="PKS/mFAS DH" evidence="13">
    <location>
        <begin position="907"/>
        <end position="1189"/>
    </location>
</feature>
<dbReference type="GO" id="GO:0004315">
    <property type="term" value="F:3-oxoacyl-[acyl-carrier-protein] synthase activity"/>
    <property type="evidence" value="ECO:0007669"/>
    <property type="project" value="InterPro"/>
</dbReference>
<accession>A0AB33KG18</accession>
<dbReference type="SUPFAM" id="SSF47336">
    <property type="entry name" value="ACP-like"/>
    <property type="match status" value="2"/>
</dbReference>
<evidence type="ECO:0000256" key="1">
    <source>
        <dbReference type="ARBA" id="ARBA00001957"/>
    </source>
</evidence>
<dbReference type="PROSITE" id="PS50075">
    <property type="entry name" value="CARRIER"/>
    <property type="match status" value="2"/>
</dbReference>
<dbReference type="InterPro" id="IPR020841">
    <property type="entry name" value="PKS_Beta-ketoAc_synthase_dom"/>
</dbReference>
<dbReference type="KEGG" id="stcm:SCMC78_05550"/>
<dbReference type="SUPFAM" id="SSF52151">
    <property type="entry name" value="FabD/lysophospholipase-like"/>
    <property type="match status" value="1"/>
</dbReference>
<dbReference type="InterPro" id="IPR014043">
    <property type="entry name" value="Acyl_transferase_dom"/>
</dbReference>
<dbReference type="InterPro" id="IPR001227">
    <property type="entry name" value="Ac_transferase_dom_sf"/>
</dbReference>
<dbReference type="FunFam" id="3.30.300.30:FF:000010">
    <property type="entry name" value="Enterobactin synthetase component F"/>
    <property type="match status" value="1"/>
</dbReference>
<keyword evidence="3" id="KW-0596">Phosphopantetheine</keyword>
<feature type="active site" description="Proton donor; for dehydratase activity" evidence="10">
    <location>
        <position position="1101"/>
    </location>
</feature>
<dbReference type="InterPro" id="IPR014030">
    <property type="entry name" value="Ketoacyl_synth_N"/>
</dbReference>
<comment type="pathway">
    <text evidence="2">Antibiotic biosynthesis.</text>
</comment>
<evidence type="ECO:0000256" key="9">
    <source>
        <dbReference type="ARBA" id="ARBA00029443"/>
    </source>
</evidence>
<dbReference type="Pfam" id="PF08659">
    <property type="entry name" value="KR"/>
    <property type="match status" value="1"/>
</dbReference>
<dbReference type="InterPro" id="IPR020802">
    <property type="entry name" value="TesA-like"/>
</dbReference>
<dbReference type="Gene3D" id="1.10.1200.10">
    <property type="entry name" value="ACP-like"/>
    <property type="match status" value="2"/>
</dbReference>
<dbReference type="InterPro" id="IPR016036">
    <property type="entry name" value="Malonyl_transacylase_ACP-bd"/>
</dbReference>
<dbReference type="Gene3D" id="3.30.70.3290">
    <property type="match status" value="1"/>
</dbReference>
<dbReference type="InterPro" id="IPR029058">
    <property type="entry name" value="AB_hydrolase_fold"/>
</dbReference>
<dbReference type="Pfam" id="PF00698">
    <property type="entry name" value="Acyl_transf_1"/>
    <property type="match status" value="1"/>
</dbReference>
<dbReference type="Gene3D" id="3.40.50.1820">
    <property type="entry name" value="alpha/beta hydrolase"/>
    <property type="match status" value="1"/>
</dbReference>
<proteinExistence type="inferred from homology"/>
<dbReference type="SMART" id="SM00826">
    <property type="entry name" value="PKS_DH"/>
    <property type="match status" value="1"/>
</dbReference>
<dbReference type="Pfam" id="PF00501">
    <property type="entry name" value="AMP-binding"/>
    <property type="match status" value="1"/>
</dbReference>
<dbReference type="SUPFAM" id="SSF55048">
    <property type="entry name" value="Probable ACP-binding domain of malonyl-CoA ACP transacylase"/>
    <property type="match status" value="1"/>
</dbReference>
<keyword evidence="4" id="KW-0597">Phosphoprotein</keyword>
<dbReference type="Gene3D" id="3.40.47.10">
    <property type="match status" value="1"/>
</dbReference>
<dbReference type="Gene3D" id="3.40.50.12780">
    <property type="entry name" value="N-terminal domain of ligase-like"/>
    <property type="match status" value="1"/>
</dbReference>
<dbReference type="InterPro" id="IPR016035">
    <property type="entry name" value="Acyl_Trfase/lysoPLipase"/>
</dbReference>
<dbReference type="InterPro" id="IPR025110">
    <property type="entry name" value="AMP-bd_C"/>
</dbReference>
<dbReference type="InterPro" id="IPR036291">
    <property type="entry name" value="NAD(P)-bd_dom_sf"/>
</dbReference>
<name>A0AB33KG18_9ACTN</name>
<reference evidence="14" key="1">
    <citation type="submission" date="2024-07" db="EMBL/GenBank/DDBJ databases">
        <title>Complete genome sequences of cellulolytic bacteria, Kitasatospora sp. CMC57 and Streptomyces sp. CMC78, isolated from Japanese agricultural soil.</title>
        <authorList>
            <person name="Hashimoto T."/>
            <person name="Ito M."/>
            <person name="Iwamoto M."/>
            <person name="Fukahori D."/>
            <person name="Shoda T."/>
            <person name="Sakoda M."/>
            <person name="Morohoshi T."/>
            <person name="Mitsuboshi M."/>
            <person name="Nishizawa T."/>
        </authorList>
    </citation>
    <scope>NUCLEOTIDE SEQUENCE</scope>
    <source>
        <strain evidence="14">CMC78</strain>
    </source>
</reference>
<dbReference type="InterPro" id="IPR042104">
    <property type="entry name" value="PKS_dehydratase_sf"/>
</dbReference>
<keyword evidence="8" id="KW-0012">Acyltransferase</keyword>
<dbReference type="PROSITE" id="PS52019">
    <property type="entry name" value="PKS_MFAS_DH"/>
    <property type="match status" value="1"/>
</dbReference>
<dbReference type="GO" id="GO:0004312">
    <property type="term" value="F:fatty acid synthase activity"/>
    <property type="evidence" value="ECO:0007669"/>
    <property type="project" value="TreeGrafter"/>
</dbReference>
<feature type="domain" description="Carrier" evidence="11">
    <location>
        <begin position="2815"/>
        <end position="2890"/>
    </location>
</feature>
<dbReference type="SMART" id="SM00827">
    <property type="entry name" value="PKS_AT"/>
    <property type="match status" value="1"/>
</dbReference>
<dbReference type="CDD" id="cd08955">
    <property type="entry name" value="KR_2_FAS_SDR_x"/>
    <property type="match status" value="1"/>
</dbReference>
<dbReference type="InterPro" id="IPR036736">
    <property type="entry name" value="ACP-like_sf"/>
</dbReference>
<evidence type="ECO:0000256" key="10">
    <source>
        <dbReference type="PROSITE-ProRule" id="PRU01363"/>
    </source>
</evidence>
<feature type="region of interest" description="C-terminal hotdog fold" evidence="10">
    <location>
        <begin position="1040"/>
        <end position="1189"/>
    </location>
</feature>
<dbReference type="Pfam" id="PF00668">
    <property type="entry name" value="Condensation"/>
    <property type="match status" value="1"/>
</dbReference>
<dbReference type="EMBL" id="AP035884">
    <property type="protein sequence ID" value="BFP50748.1"/>
    <property type="molecule type" value="Genomic_DNA"/>
</dbReference>
<dbReference type="SUPFAM" id="SSF53901">
    <property type="entry name" value="Thiolase-like"/>
    <property type="match status" value="1"/>
</dbReference>
<dbReference type="SUPFAM" id="SSF51735">
    <property type="entry name" value="NAD(P)-binding Rossmann-fold domains"/>
    <property type="match status" value="2"/>
</dbReference>
<dbReference type="Pfam" id="PF00975">
    <property type="entry name" value="Thioesterase"/>
    <property type="match status" value="1"/>
</dbReference>
<dbReference type="InterPro" id="IPR013968">
    <property type="entry name" value="PKS_KR"/>
</dbReference>
<dbReference type="InterPro" id="IPR018201">
    <property type="entry name" value="Ketoacyl_synth_AS"/>
</dbReference>
<dbReference type="InterPro" id="IPR016039">
    <property type="entry name" value="Thiolase-like"/>
</dbReference>
<dbReference type="Pfam" id="PF13193">
    <property type="entry name" value="AMP-binding_C"/>
    <property type="match status" value="1"/>
</dbReference>
<dbReference type="Pfam" id="PF00550">
    <property type="entry name" value="PP-binding"/>
    <property type="match status" value="2"/>
</dbReference>